<reference evidence="3" key="1">
    <citation type="submission" date="2015-02" db="EMBL/GenBank/DDBJ databases">
        <title>Pyrococcus kukulkanii sp. nov., a novel hyperthermophilic archaeon isolated from a deep-sea hydrothermal vent at the Guaymas Basin.</title>
        <authorList>
            <person name="Oger P.M."/>
            <person name="Callac N."/>
            <person name="Jebbar M."/>
            <person name="Godfroy A."/>
        </authorList>
    </citation>
    <scope>NUCLEOTIDE SEQUENCE [LARGE SCALE GENOMIC DNA]</scope>
    <source>
        <strain evidence="3">NCB100</strain>
    </source>
</reference>
<dbReference type="Pfam" id="PF13173">
    <property type="entry name" value="AAA_14"/>
    <property type="match status" value="1"/>
</dbReference>
<dbReference type="SUPFAM" id="SSF52540">
    <property type="entry name" value="P-loop containing nucleoside triphosphate hydrolases"/>
    <property type="match status" value="1"/>
</dbReference>
<dbReference type="Proteomes" id="UP000070587">
    <property type="component" value="Chromosome"/>
</dbReference>
<dbReference type="GeneID" id="28491001"/>
<proteinExistence type="predicted"/>
<organism evidence="2 3">
    <name type="scientific">Pyrococcus kukulkanii</name>
    <dbReference type="NCBI Taxonomy" id="1609559"/>
    <lineage>
        <taxon>Archaea</taxon>
        <taxon>Methanobacteriati</taxon>
        <taxon>Methanobacteriota</taxon>
        <taxon>Thermococci</taxon>
        <taxon>Thermococcales</taxon>
        <taxon>Thermococcaceae</taxon>
        <taxon>Pyrococcus</taxon>
    </lineage>
</organism>
<name>A0A127BAT5_9EURY</name>
<dbReference type="InterPro" id="IPR036388">
    <property type="entry name" value="WH-like_DNA-bd_sf"/>
</dbReference>
<dbReference type="PATRIC" id="fig|1609559.3.peg.866"/>
<feature type="domain" description="AAA" evidence="1">
    <location>
        <begin position="40"/>
        <end position="188"/>
    </location>
</feature>
<reference evidence="2 3" key="2">
    <citation type="journal article" date="2016" name="Int. J. Syst. Evol. Microbiol.">
        <title>Pyrococcus kukulkanii sp. nov., a hyperthermophilic, piezophilic archaeon isolated from a deep-sea hydrothermal vent.</title>
        <authorList>
            <person name="Callac N."/>
            <person name="Oger P."/>
            <person name="Lesongeur F."/>
            <person name="Rattray J.E."/>
            <person name="Vannier P."/>
            <person name="Michoud G."/>
            <person name="Beauverger M."/>
            <person name="Gayet N."/>
            <person name="Rouxel O."/>
            <person name="Jebbar M."/>
            <person name="Godfroy A."/>
        </authorList>
    </citation>
    <scope>NUCLEOTIDE SEQUENCE [LARGE SCALE GENOMIC DNA]</scope>
    <source>
        <strain evidence="2 3">NCB100</strain>
    </source>
</reference>
<dbReference type="OrthoDB" id="132045at2157"/>
<evidence type="ECO:0000313" key="2">
    <source>
        <dbReference type="EMBL" id="AMM53766.1"/>
    </source>
</evidence>
<gene>
    <name evidence="2" type="ORF">TQ32_04160</name>
</gene>
<dbReference type="InterPro" id="IPR027417">
    <property type="entry name" value="P-loop_NTPase"/>
</dbReference>
<dbReference type="EMBL" id="CP010835">
    <property type="protein sequence ID" value="AMM53766.1"/>
    <property type="molecule type" value="Genomic_DNA"/>
</dbReference>
<dbReference type="AlphaFoldDB" id="A0A127BAT5"/>
<accession>A0A127BAT5</accession>
<dbReference type="RefSeq" id="WP_068321389.1">
    <property type="nucleotide sequence ID" value="NZ_CP010835.1"/>
</dbReference>
<dbReference type="KEGG" id="pyc:TQ32_04160"/>
<dbReference type="Gene3D" id="3.40.50.300">
    <property type="entry name" value="P-loop containing nucleotide triphosphate hydrolases"/>
    <property type="match status" value="1"/>
</dbReference>
<sequence>MACKNIFTQRPITKLECLWGRAHREAVEELLENSMEGETSVLLGPRRIGKTSVVLTMLELFKSKGHYIYFNFSRFLGTKAISIADITPQKTSLKFITTSKAYKFSLKGVEVEVRKTSINEFVSDFSTLVRVFSENTKSGVIVFDEAQVLARLKNLDFRGLIQEIIDTYTNISLIFTGSMPGLLVNYLNPSPDRPNFMRGARTITLGRWSTEEGVGYLKSGFGRDDPRFPRIVESLGGIPGFLAYFGLTALNMGYPERDTLDSALTKTLEYAKEEWRRDIGAFLALYNSPIYTSILKILARSEVPLRGSEIYKLLEEKPKRIQHVYKYLKNLEKAGFVKSSGKRYWIEDPVLKLALL</sequence>
<dbReference type="PANTHER" id="PTHR34301:SF8">
    <property type="entry name" value="ATPASE DOMAIN-CONTAINING PROTEIN"/>
    <property type="match status" value="1"/>
</dbReference>
<evidence type="ECO:0000259" key="1">
    <source>
        <dbReference type="Pfam" id="PF13173"/>
    </source>
</evidence>
<dbReference type="InterPro" id="IPR036390">
    <property type="entry name" value="WH_DNA-bd_sf"/>
</dbReference>
<protein>
    <submittedName>
        <fullName evidence="2">ATPase</fullName>
    </submittedName>
</protein>
<dbReference type="PANTHER" id="PTHR34301">
    <property type="entry name" value="DNA-BINDING PROTEIN-RELATED"/>
    <property type="match status" value="1"/>
</dbReference>
<dbReference type="Gene3D" id="1.10.10.10">
    <property type="entry name" value="Winged helix-like DNA-binding domain superfamily/Winged helix DNA-binding domain"/>
    <property type="match status" value="1"/>
</dbReference>
<dbReference type="InterPro" id="IPR041682">
    <property type="entry name" value="AAA_14"/>
</dbReference>
<evidence type="ECO:0000313" key="3">
    <source>
        <dbReference type="Proteomes" id="UP000070587"/>
    </source>
</evidence>
<dbReference type="STRING" id="1609559.TQ32_04160"/>
<dbReference type="Gene3D" id="1.10.8.60">
    <property type="match status" value="1"/>
</dbReference>
<dbReference type="SUPFAM" id="SSF46785">
    <property type="entry name" value="Winged helix' DNA-binding domain"/>
    <property type="match status" value="1"/>
</dbReference>